<dbReference type="AlphaFoldDB" id="X6L9G4"/>
<feature type="coiled-coil region" evidence="1">
    <location>
        <begin position="68"/>
        <end position="209"/>
    </location>
</feature>
<name>X6L9G4_RETFI</name>
<evidence type="ECO:0000256" key="1">
    <source>
        <dbReference type="SAM" id="Coils"/>
    </source>
</evidence>
<evidence type="ECO:0000313" key="2">
    <source>
        <dbReference type="EMBL" id="ETN97354.1"/>
    </source>
</evidence>
<proteinExistence type="predicted"/>
<evidence type="ECO:0000313" key="3">
    <source>
        <dbReference type="Proteomes" id="UP000023152"/>
    </source>
</evidence>
<organism evidence="2 3">
    <name type="scientific">Reticulomyxa filosa</name>
    <dbReference type="NCBI Taxonomy" id="46433"/>
    <lineage>
        <taxon>Eukaryota</taxon>
        <taxon>Sar</taxon>
        <taxon>Rhizaria</taxon>
        <taxon>Retaria</taxon>
        <taxon>Foraminifera</taxon>
        <taxon>Monothalamids</taxon>
        <taxon>Reticulomyxidae</taxon>
        <taxon>Reticulomyxa</taxon>
    </lineage>
</organism>
<dbReference type="EMBL" id="ASPP01049984">
    <property type="protein sequence ID" value="ETN97354.1"/>
    <property type="molecule type" value="Genomic_DNA"/>
</dbReference>
<gene>
    <name evidence="2" type="ORF">RFI_40177</name>
</gene>
<keyword evidence="1" id="KW-0175">Coiled coil</keyword>
<accession>X6L9G4</accession>
<feature type="non-terminal residue" evidence="2">
    <location>
        <position position="1"/>
    </location>
</feature>
<protein>
    <recommendedName>
        <fullName evidence="4">Viral A-type inclusion protein</fullName>
    </recommendedName>
</protein>
<dbReference type="Proteomes" id="UP000023152">
    <property type="component" value="Unassembled WGS sequence"/>
</dbReference>
<comment type="caution">
    <text evidence="2">The sequence shown here is derived from an EMBL/GenBank/DDBJ whole genome shotgun (WGS) entry which is preliminary data.</text>
</comment>
<evidence type="ECO:0008006" key="4">
    <source>
        <dbReference type="Google" id="ProtNLM"/>
    </source>
</evidence>
<keyword evidence="3" id="KW-1185">Reference proteome</keyword>
<reference evidence="2 3" key="1">
    <citation type="journal article" date="2013" name="Curr. Biol.">
        <title>The Genome of the Foraminiferan Reticulomyxa filosa.</title>
        <authorList>
            <person name="Glockner G."/>
            <person name="Hulsmann N."/>
            <person name="Schleicher M."/>
            <person name="Noegel A.A."/>
            <person name="Eichinger L."/>
            <person name="Gallinger C."/>
            <person name="Pawlowski J."/>
            <person name="Sierra R."/>
            <person name="Euteneuer U."/>
            <person name="Pillet L."/>
            <person name="Moustafa A."/>
            <person name="Platzer M."/>
            <person name="Groth M."/>
            <person name="Szafranski K."/>
            <person name="Schliwa M."/>
        </authorList>
    </citation>
    <scope>NUCLEOTIDE SEQUENCE [LARGE SCALE GENOMIC DNA]</scope>
</reference>
<sequence>ESIIPEIADHSKEVGMKIERAIRATVSTIEHEFSLEKRSVNYQKEIKEQLEKLKVYVESLNHANAYLQQKKLKSAQELESRIRSIEDEIKMNNTDFEKKQNNFDKEIQRIDEQISKLMDIKENYQQLAKRTNWRDKTIPQKAIDFLKEQVEEQENRAKVGSETVQEKKQELEKTQTQHIEELDKNLKEYQQIQEEFHQLQQKKKVILETASKFLKSRDFLDSEILRWINNENELIEKIRKCDHDIDNFKNMGYIFDILNASRAERALNYLKKCKKTSFSFTDR</sequence>
<feature type="non-terminal residue" evidence="2">
    <location>
        <position position="283"/>
    </location>
</feature>